<organism evidence="1 2">
    <name type="scientific">Candidatus Methanoperedens nitratireducens</name>
    <dbReference type="NCBI Taxonomy" id="1392998"/>
    <lineage>
        <taxon>Archaea</taxon>
        <taxon>Methanobacteriati</taxon>
        <taxon>Methanobacteriota</taxon>
        <taxon>Stenosarchaea group</taxon>
        <taxon>Methanomicrobia</taxon>
        <taxon>Methanosarcinales</taxon>
        <taxon>ANME-2 cluster</taxon>
        <taxon>Candidatus Methanoperedentaceae</taxon>
        <taxon>Candidatus Methanoperedens</taxon>
    </lineage>
</organism>
<sequence length="145" mass="16367">MIMITIGFGRKGSRDMVQKLIAGARKNPFNDDILVIGREKAERYTASLKDELRGATGEEDIRLATYNFLKELTKEMGVNIKIQNEKIVLTGGRIDSLFDNIILEFKRLAYFDSKAGIEEAIEGRKGKGGAYRVPFINRLGRIQKL</sequence>
<dbReference type="Proteomes" id="UP000218615">
    <property type="component" value="Unassembled WGS sequence"/>
</dbReference>
<name>A0A284VMS3_9EURY</name>
<protein>
    <submittedName>
        <fullName evidence="1">Uncharacterized protein</fullName>
    </submittedName>
</protein>
<evidence type="ECO:0000313" key="1">
    <source>
        <dbReference type="EMBL" id="SNQ60586.1"/>
    </source>
</evidence>
<accession>A0A284VMS3</accession>
<dbReference type="AlphaFoldDB" id="A0A284VMS3"/>
<evidence type="ECO:0000313" key="2">
    <source>
        <dbReference type="Proteomes" id="UP000218615"/>
    </source>
</evidence>
<reference evidence="2" key="1">
    <citation type="submission" date="2017-06" db="EMBL/GenBank/DDBJ databases">
        <authorList>
            <person name="Cremers G."/>
        </authorList>
    </citation>
    <scope>NUCLEOTIDE SEQUENCE [LARGE SCALE GENOMIC DNA]</scope>
</reference>
<proteinExistence type="predicted"/>
<dbReference type="EMBL" id="FZMP01000104">
    <property type="protein sequence ID" value="SNQ60586.1"/>
    <property type="molecule type" value="Genomic_DNA"/>
</dbReference>
<gene>
    <name evidence="1" type="ORF">MNV_1920002</name>
</gene>
<keyword evidence="2" id="KW-1185">Reference proteome</keyword>